<proteinExistence type="predicted"/>
<comment type="caution">
    <text evidence="2">The sequence shown here is derived from an EMBL/GenBank/DDBJ whole genome shotgun (WGS) entry which is preliminary data.</text>
</comment>
<evidence type="ECO:0000259" key="1">
    <source>
        <dbReference type="PROSITE" id="PS50006"/>
    </source>
</evidence>
<evidence type="ECO:0000313" key="3">
    <source>
        <dbReference type="Proteomes" id="UP001058974"/>
    </source>
</evidence>
<dbReference type="InterPro" id="IPR008984">
    <property type="entry name" value="SMAD_FHA_dom_sf"/>
</dbReference>
<dbReference type="PANTHER" id="PTHR47458">
    <property type="entry name" value="SMAD/FHA DOMAIN-CONTAINING PROTEIN"/>
    <property type="match status" value="1"/>
</dbReference>
<dbReference type="Gene3D" id="2.60.200.20">
    <property type="match status" value="1"/>
</dbReference>
<feature type="domain" description="FHA" evidence="1">
    <location>
        <begin position="1"/>
        <end position="24"/>
    </location>
</feature>
<dbReference type="PANTHER" id="PTHR47458:SF1">
    <property type="entry name" value="SMAD_FHA DOMAIN-CONTAINING PROTEIN"/>
    <property type="match status" value="1"/>
</dbReference>
<name>A0A9D4VHH0_PEA</name>
<reference evidence="2 3" key="1">
    <citation type="journal article" date="2022" name="Nat. Genet.">
        <title>Improved pea reference genome and pan-genome highlight genomic features and evolutionary characteristics.</title>
        <authorList>
            <person name="Yang T."/>
            <person name="Liu R."/>
            <person name="Luo Y."/>
            <person name="Hu S."/>
            <person name="Wang D."/>
            <person name="Wang C."/>
            <person name="Pandey M.K."/>
            <person name="Ge S."/>
            <person name="Xu Q."/>
            <person name="Li N."/>
            <person name="Li G."/>
            <person name="Huang Y."/>
            <person name="Saxena R.K."/>
            <person name="Ji Y."/>
            <person name="Li M."/>
            <person name="Yan X."/>
            <person name="He Y."/>
            <person name="Liu Y."/>
            <person name="Wang X."/>
            <person name="Xiang C."/>
            <person name="Varshney R.K."/>
            <person name="Ding H."/>
            <person name="Gao S."/>
            <person name="Zong X."/>
        </authorList>
    </citation>
    <scope>NUCLEOTIDE SEQUENCE [LARGE SCALE GENOMIC DNA]</scope>
    <source>
        <strain evidence="2 3">cv. Zhongwan 6</strain>
    </source>
</reference>
<feature type="non-terminal residue" evidence="2">
    <location>
        <position position="152"/>
    </location>
</feature>
<dbReference type="AlphaFoldDB" id="A0A9D4VHH0"/>
<dbReference type="Proteomes" id="UP001058974">
    <property type="component" value="Chromosome 7"/>
</dbReference>
<gene>
    <name evidence="2" type="ORF">KIW84_070244</name>
</gene>
<accession>A0A9D4VHH0</accession>
<keyword evidence="3" id="KW-1185">Reference proteome</keyword>
<dbReference type="SUPFAM" id="SSF49879">
    <property type="entry name" value="SMAD/FHA domain"/>
    <property type="match status" value="1"/>
</dbReference>
<protein>
    <recommendedName>
        <fullName evidence="1">FHA domain-containing protein</fullName>
    </recommendedName>
</protein>
<dbReference type="PROSITE" id="PS50006">
    <property type="entry name" value="FHA_DOMAIN"/>
    <property type="match status" value="1"/>
</dbReference>
<dbReference type="Pfam" id="PF00498">
    <property type="entry name" value="FHA"/>
    <property type="match status" value="1"/>
</dbReference>
<evidence type="ECO:0000313" key="2">
    <source>
        <dbReference type="EMBL" id="KAI5382750.1"/>
    </source>
</evidence>
<sequence>MENTTSIFLKDTSTNGTYLNWEKLKKNSAAVKVCHGDIISFSAPPHNEVAFAFVYREVHLSNPVPDNAVAKRKAEDFVSENKRLKGLGIGAPEGPISLDDFRSLQKSNSELRKQLESQVVIIDTLRSDNRTAVERHESELKSAKESITKCFH</sequence>
<dbReference type="EMBL" id="JAMSHJ010000007">
    <property type="protein sequence ID" value="KAI5382750.1"/>
    <property type="molecule type" value="Genomic_DNA"/>
</dbReference>
<organism evidence="2 3">
    <name type="scientific">Pisum sativum</name>
    <name type="common">Garden pea</name>
    <name type="synonym">Lathyrus oleraceus</name>
    <dbReference type="NCBI Taxonomy" id="3888"/>
    <lineage>
        <taxon>Eukaryota</taxon>
        <taxon>Viridiplantae</taxon>
        <taxon>Streptophyta</taxon>
        <taxon>Embryophyta</taxon>
        <taxon>Tracheophyta</taxon>
        <taxon>Spermatophyta</taxon>
        <taxon>Magnoliopsida</taxon>
        <taxon>eudicotyledons</taxon>
        <taxon>Gunneridae</taxon>
        <taxon>Pentapetalae</taxon>
        <taxon>rosids</taxon>
        <taxon>fabids</taxon>
        <taxon>Fabales</taxon>
        <taxon>Fabaceae</taxon>
        <taxon>Papilionoideae</taxon>
        <taxon>50 kb inversion clade</taxon>
        <taxon>NPAAA clade</taxon>
        <taxon>Hologalegina</taxon>
        <taxon>IRL clade</taxon>
        <taxon>Fabeae</taxon>
        <taxon>Lathyrus</taxon>
    </lineage>
</organism>
<dbReference type="InterPro" id="IPR000253">
    <property type="entry name" value="FHA_dom"/>
</dbReference>
<dbReference type="Gramene" id="Psat07G0024400-T2">
    <property type="protein sequence ID" value="KAI5382750.1"/>
    <property type="gene ID" value="KIW84_070244"/>
</dbReference>